<feature type="coiled-coil region" evidence="3">
    <location>
        <begin position="136"/>
        <end position="163"/>
    </location>
</feature>
<dbReference type="GO" id="GO:0008270">
    <property type="term" value="F:zinc ion binding"/>
    <property type="evidence" value="ECO:0007669"/>
    <property type="project" value="InterPro"/>
</dbReference>
<evidence type="ECO:0000256" key="2">
    <source>
        <dbReference type="ARBA" id="ARBA00023242"/>
    </source>
</evidence>
<dbReference type="PANTHER" id="PTHR46910">
    <property type="entry name" value="TRANSCRIPTION FACTOR PDR1"/>
    <property type="match status" value="1"/>
</dbReference>
<dbReference type="Proteomes" id="UP000799536">
    <property type="component" value="Unassembled WGS sequence"/>
</dbReference>
<dbReference type="PROSITE" id="PS00463">
    <property type="entry name" value="ZN2_CY6_FUNGAL_1"/>
    <property type="match status" value="1"/>
</dbReference>
<protein>
    <recommendedName>
        <fullName evidence="5">Zn(2)-C6 fungal-type domain-containing protein</fullName>
    </recommendedName>
</protein>
<feature type="region of interest" description="Disordered" evidence="4">
    <location>
        <begin position="1"/>
        <end position="97"/>
    </location>
</feature>
<dbReference type="PROSITE" id="PS50048">
    <property type="entry name" value="ZN2_CY6_FUNGAL_2"/>
    <property type="match status" value="1"/>
</dbReference>
<feature type="compositionally biased region" description="Low complexity" evidence="4">
    <location>
        <begin position="70"/>
        <end position="82"/>
    </location>
</feature>
<gene>
    <name evidence="6" type="ORF">GQ43DRAFT_365542</name>
</gene>
<keyword evidence="1" id="KW-0479">Metal-binding</keyword>
<keyword evidence="2" id="KW-0539">Nucleus</keyword>
<evidence type="ECO:0000256" key="4">
    <source>
        <dbReference type="SAM" id="MobiDB-lite"/>
    </source>
</evidence>
<dbReference type="InterPro" id="IPR050987">
    <property type="entry name" value="AtrR-like"/>
</dbReference>
<dbReference type="InterPro" id="IPR001138">
    <property type="entry name" value="Zn2Cys6_DnaBD"/>
</dbReference>
<evidence type="ECO:0000313" key="7">
    <source>
        <dbReference type="Proteomes" id="UP000799536"/>
    </source>
</evidence>
<reference evidence="6" key="1">
    <citation type="journal article" date="2020" name="Stud. Mycol.">
        <title>101 Dothideomycetes genomes: a test case for predicting lifestyles and emergence of pathogens.</title>
        <authorList>
            <person name="Haridas S."/>
            <person name="Albert R."/>
            <person name="Binder M."/>
            <person name="Bloem J."/>
            <person name="Labutti K."/>
            <person name="Salamov A."/>
            <person name="Andreopoulos B."/>
            <person name="Baker S."/>
            <person name="Barry K."/>
            <person name="Bills G."/>
            <person name="Bluhm B."/>
            <person name="Cannon C."/>
            <person name="Castanera R."/>
            <person name="Culley D."/>
            <person name="Daum C."/>
            <person name="Ezra D."/>
            <person name="Gonzalez J."/>
            <person name="Henrissat B."/>
            <person name="Kuo A."/>
            <person name="Liang C."/>
            <person name="Lipzen A."/>
            <person name="Lutzoni F."/>
            <person name="Magnuson J."/>
            <person name="Mondo S."/>
            <person name="Nolan M."/>
            <person name="Ohm R."/>
            <person name="Pangilinan J."/>
            <person name="Park H.-J."/>
            <person name="Ramirez L."/>
            <person name="Alfaro M."/>
            <person name="Sun H."/>
            <person name="Tritt A."/>
            <person name="Yoshinaga Y."/>
            <person name="Zwiers L.-H."/>
            <person name="Turgeon B."/>
            <person name="Goodwin S."/>
            <person name="Spatafora J."/>
            <person name="Crous P."/>
            <person name="Grigoriev I."/>
        </authorList>
    </citation>
    <scope>NUCLEOTIDE SEQUENCE</scope>
    <source>
        <strain evidence="6">ATCC 74209</strain>
    </source>
</reference>
<dbReference type="SMART" id="SM00906">
    <property type="entry name" value="Fungal_trans"/>
    <property type="match status" value="1"/>
</dbReference>
<sequence>MIPPPNPFALAPGRPPALTAPIVQHQVGSRSPGGYTHSHNASYGGSTASPSTASGSFYDPHANDPPNFTSSGISPSQISSASLNAQKRAYRQRRKDPSCDACRERKVKCDATETSSCSECSSRNTKCQFTKETNRRMSSIKQVQDLQSQLMEARNEIHHLRSMLPDHNAMDIDRGTTDIDRPSHAASPSQKLLPPILNNFDHVRRNIHTHSRGVFGIPPLYRPTSSSASVISEYPDMPSRAAFARHSHNYLDTLHDAFPVVHWPTFQHEVDEVYTARSFRGMSSGWVGLFFAVMACGSLGTASILPDSPQALADGRTYIDSSIGCLTPLPEALTYFHAQAALLISIFSAESNLKSAGSIWLASAVRIAQELGLNFEGGSLPVVEEETRRRLWWSIYTWDRTLSIELGRPMLIDDNDCEVTLPLSVEDRYIQPQGIIRHPASPSSHTGLATAIPVARCLHQLQNTLRSGCISHHVIRSYDERFDQILNSWPESYKPQGDGHLDPSVLSTVLFLQAARFHLYRHNMSLICPSIDRSEAVTRCSQVALDTDRYILRSRQAPAAAQEIDKSWKTRVTQRVSNWMCLHLWRCMLVLCFHARYDSALGLLSLSSAIGNQRKINIACGKHLLFFLERLTERTRSGNGSRHLLENDEEMLAYVSGDMQGSIEHSWVWAGMEPGSISATAHPSPNSINGTMHGANDESSESKFLPIRPGIGPSENGAGEWDGWAKIESLMRHLKEEQRLGLGQQSAYYPPPHNPLKRLQLALDRPAQAPSAAGPTPSNGSVGASRMSIANII</sequence>
<dbReference type="CDD" id="cd12148">
    <property type="entry name" value="fungal_TF_MHR"/>
    <property type="match status" value="1"/>
</dbReference>
<keyword evidence="7" id="KW-1185">Reference proteome</keyword>
<proteinExistence type="predicted"/>
<evidence type="ECO:0000259" key="5">
    <source>
        <dbReference type="PROSITE" id="PS50048"/>
    </source>
</evidence>
<dbReference type="GO" id="GO:0006351">
    <property type="term" value="P:DNA-templated transcription"/>
    <property type="evidence" value="ECO:0007669"/>
    <property type="project" value="InterPro"/>
</dbReference>
<dbReference type="Pfam" id="PF04082">
    <property type="entry name" value="Fungal_trans"/>
    <property type="match status" value="1"/>
</dbReference>
<dbReference type="EMBL" id="ML993887">
    <property type="protein sequence ID" value="KAF2204014.1"/>
    <property type="molecule type" value="Genomic_DNA"/>
</dbReference>
<dbReference type="OrthoDB" id="2110361at2759"/>
<dbReference type="PANTHER" id="PTHR46910:SF1">
    <property type="entry name" value="MISCELLANEOUS ZN(II)2CYS6 TRANSCRIPTION FACTOR (EUROFUNG)-RELATED"/>
    <property type="match status" value="1"/>
</dbReference>
<dbReference type="InterPro" id="IPR007219">
    <property type="entry name" value="XnlR_reg_dom"/>
</dbReference>
<feature type="compositionally biased region" description="Low complexity" evidence="4">
    <location>
        <begin position="41"/>
        <end position="56"/>
    </location>
</feature>
<evidence type="ECO:0000256" key="1">
    <source>
        <dbReference type="ARBA" id="ARBA00022723"/>
    </source>
</evidence>
<dbReference type="GO" id="GO:0000981">
    <property type="term" value="F:DNA-binding transcription factor activity, RNA polymerase II-specific"/>
    <property type="evidence" value="ECO:0007669"/>
    <property type="project" value="InterPro"/>
</dbReference>
<dbReference type="AlphaFoldDB" id="A0A9P4JT98"/>
<feature type="region of interest" description="Disordered" evidence="4">
    <location>
        <begin position="765"/>
        <end position="785"/>
    </location>
</feature>
<evidence type="ECO:0000313" key="6">
    <source>
        <dbReference type="EMBL" id="KAF2204014.1"/>
    </source>
</evidence>
<keyword evidence="3" id="KW-0175">Coiled coil</keyword>
<dbReference type="CDD" id="cd00067">
    <property type="entry name" value="GAL4"/>
    <property type="match status" value="1"/>
</dbReference>
<name>A0A9P4JT98_9PLEO</name>
<organism evidence="6 7">
    <name type="scientific">Delitschia confertaspora ATCC 74209</name>
    <dbReference type="NCBI Taxonomy" id="1513339"/>
    <lineage>
        <taxon>Eukaryota</taxon>
        <taxon>Fungi</taxon>
        <taxon>Dikarya</taxon>
        <taxon>Ascomycota</taxon>
        <taxon>Pezizomycotina</taxon>
        <taxon>Dothideomycetes</taxon>
        <taxon>Pleosporomycetidae</taxon>
        <taxon>Pleosporales</taxon>
        <taxon>Delitschiaceae</taxon>
        <taxon>Delitschia</taxon>
    </lineage>
</organism>
<dbReference type="Gene3D" id="4.10.240.10">
    <property type="entry name" value="Zn(2)-C6 fungal-type DNA-binding domain"/>
    <property type="match status" value="1"/>
</dbReference>
<accession>A0A9P4JT98</accession>
<dbReference type="Pfam" id="PF00172">
    <property type="entry name" value="Zn_clus"/>
    <property type="match status" value="1"/>
</dbReference>
<comment type="caution">
    <text evidence="6">The sequence shown here is derived from an EMBL/GenBank/DDBJ whole genome shotgun (WGS) entry which is preliminary data.</text>
</comment>
<evidence type="ECO:0000256" key="3">
    <source>
        <dbReference type="SAM" id="Coils"/>
    </source>
</evidence>
<dbReference type="InterPro" id="IPR036864">
    <property type="entry name" value="Zn2-C6_fun-type_DNA-bd_sf"/>
</dbReference>
<dbReference type="SMART" id="SM00066">
    <property type="entry name" value="GAL4"/>
    <property type="match status" value="1"/>
</dbReference>
<feature type="domain" description="Zn(2)-C6 fungal-type" evidence="5">
    <location>
        <begin position="98"/>
        <end position="129"/>
    </location>
</feature>
<dbReference type="SUPFAM" id="SSF57701">
    <property type="entry name" value="Zn2/Cys6 DNA-binding domain"/>
    <property type="match status" value="1"/>
</dbReference>
<dbReference type="GO" id="GO:0003677">
    <property type="term" value="F:DNA binding"/>
    <property type="evidence" value="ECO:0007669"/>
    <property type="project" value="InterPro"/>
</dbReference>